<dbReference type="Proteomes" id="UP000735302">
    <property type="component" value="Unassembled WGS sequence"/>
</dbReference>
<reference evidence="2 3" key="1">
    <citation type="journal article" date="2021" name="Elife">
        <title>Chloroplast acquisition without the gene transfer in kleptoplastic sea slugs, Plakobranchus ocellatus.</title>
        <authorList>
            <person name="Maeda T."/>
            <person name="Takahashi S."/>
            <person name="Yoshida T."/>
            <person name="Shimamura S."/>
            <person name="Takaki Y."/>
            <person name="Nagai Y."/>
            <person name="Toyoda A."/>
            <person name="Suzuki Y."/>
            <person name="Arimoto A."/>
            <person name="Ishii H."/>
            <person name="Satoh N."/>
            <person name="Nishiyama T."/>
            <person name="Hasebe M."/>
            <person name="Maruyama T."/>
            <person name="Minagawa J."/>
            <person name="Obokata J."/>
            <person name="Shigenobu S."/>
        </authorList>
    </citation>
    <scope>NUCLEOTIDE SEQUENCE [LARGE SCALE GENOMIC DNA]</scope>
</reference>
<proteinExistence type="predicted"/>
<dbReference type="AlphaFoldDB" id="A0AAV4CED4"/>
<keyword evidence="1" id="KW-0472">Membrane</keyword>
<keyword evidence="3" id="KW-1185">Reference proteome</keyword>
<name>A0AAV4CED4_9GAST</name>
<dbReference type="EMBL" id="BLXT01006360">
    <property type="protein sequence ID" value="GFO31150.1"/>
    <property type="molecule type" value="Genomic_DNA"/>
</dbReference>
<protein>
    <submittedName>
        <fullName evidence="2">Uncharacterized protein</fullName>
    </submittedName>
</protein>
<comment type="caution">
    <text evidence="2">The sequence shown here is derived from an EMBL/GenBank/DDBJ whole genome shotgun (WGS) entry which is preliminary data.</text>
</comment>
<feature type="transmembrane region" description="Helical" evidence="1">
    <location>
        <begin position="179"/>
        <end position="198"/>
    </location>
</feature>
<evidence type="ECO:0000313" key="3">
    <source>
        <dbReference type="Proteomes" id="UP000735302"/>
    </source>
</evidence>
<gene>
    <name evidence="2" type="ORF">PoB_005765500</name>
</gene>
<evidence type="ECO:0000256" key="1">
    <source>
        <dbReference type="SAM" id="Phobius"/>
    </source>
</evidence>
<sequence>MTSNFVWRISCGGRVHYSEVTAAVVTGVRAAAVTVVRAAVVTVVRAAVVTVVRATVVTVVIAALVRKLVTAAVVTVETAANVRVVTAAVVTVVRAAVLKIVTAAVVTGVTAAVVTVVRAAVVRMVTAEVVTVRLETRVVLTDSSVTLHTAAMMLLLALAILKSLVYLGINKPNELGEETIRATLIPITVIVCLPRSLFSVSARFPQFLSRACVRRPVQCCDRQHTPAMSTPQGPLYYVATKEYRFIKIHPQRQENALLFKTLSVSLKIDYLK</sequence>
<feature type="transmembrane region" description="Helical" evidence="1">
    <location>
        <begin position="100"/>
        <end position="125"/>
    </location>
</feature>
<accession>A0AAV4CED4</accession>
<organism evidence="2 3">
    <name type="scientific">Plakobranchus ocellatus</name>
    <dbReference type="NCBI Taxonomy" id="259542"/>
    <lineage>
        <taxon>Eukaryota</taxon>
        <taxon>Metazoa</taxon>
        <taxon>Spiralia</taxon>
        <taxon>Lophotrochozoa</taxon>
        <taxon>Mollusca</taxon>
        <taxon>Gastropoda</taxon>
        <taxon>Heterobranchia</taxon>
        <taxon>Euthyneura</taxon>
        <taxon>Panpulmonata</taxon>
        <taxon>Sacoglossa</taxon>
        <taxon>Placobranchoidea</taxon>
        <taxon>Plakobranchidae</taxon>
        <taxon>Plakobranchus</taxon>
    </lineage>
</organism>
<feature type="transmembrane region" description="Helical" evidence="1">
    <location>
        <begin position="145"/>
        <end position="167"/>
    </location>
</feature>
<keyword evidence="1" id="KW-0812">Transmembrane</keyword>
<keyword evidence="1" id="KW-1133">Transmembrane helix</keyword>
<evidence type="ECO:0000313" key="2">
    <source>
        <dbReference type="EMBL" id="GFO31150.1"/>
    </source>
</evidence>
<feature type="transmembrane region" description="Helical" evidence="1">
    <location>
        <begin position="47"/>
        <end position="65"/>
    </location>
</feature>